<organism evidence="2 3">
    <name type="scientific">Leptospirillum ferrodiazotrophum</name>
    <dbReference type="NCBI Taxonomy" id="412449"/>
    <lineage>
        <taxon>Bacteria</taxon>
        <taxon>Pseudomonadati</taxon>
        <taxon>Nitrospirota</taxon>
        <taxon>Nitrospiria</taxon>
        <taxon>Nitrospirales</taxon>
        <taxon>Nitrospiraceae</taxon>
        <taxon>Leptospirillum</taxon>
    </lineage>
</organism>
<accession>C6HV80</accession>
<keyword evidence="3" id="KW-1185">Reference proteome</keyword>
<sequence length="625" mass="65896">MTVFRCRRWPEPLADWGRQACAGAVVVFGLASPLWAASAPVSPCNPTGALGTSMGGCANPPAPPVAKRPSVGASEKSTFMTSETFRIRTGPRKQEETIRRNVAAWVAKRVFPTPTSSQSALLNATILNLSASSFPIVKKEAGPNLVTVTVEARTLNMIAARLRRAVSSGRLSYRLHRTAVMGGSTGENLFVERNLPIPPSGVVDAQEVSDSLYQVSQVPGFARADGVFSTVSPSESLSPSTPPAPQTGSPFSPEEQPPLANLLVHVTPTPTFAGSQIEIDNYGYAPTGALTLNATGNVNNAGVAGGLFTVMATTSFGGMNAGTISYSLPVDLMNRVGIDVNAMNYTLGEGFSPWGHGANAAQLTALGVSGSNYSGDVWGMQTFIEKPDRKLALKETLFLKEFQDTYSQTSQNDRSLLGGTLDLSGFRTLGKLTASFDLADTEYDLTQGSGSNPANPFYYSTQGLQNYMAGNAQLLYRFTPVWSVTLGTVDQQSFGAGVIDPMLQATLGGVANVMALPTASLFGNNLYVGTLTLTRTDVLRSTTFASSLFFDAGQVTGVGTDYSAMGPGVEESVSAQHWFARADLALPVGALPTQILGQDITAMTGGHIGQGEVPLQLWLSAGLRY</sequence>
<gene>
    <name evidence="2" type="ORF">UBAL3_78920044</name>
</gene>
<evidence type="ECO:0008006" key="4">
    <source>
        <dbReference type="Google" id="ProtNLM"/>
    </source>
</evidence>
<dbReference type="EMBL" id="GG693862">
    <property type="protein sequence ID" value="EES53454.1"/>
    <property type="molecule type" value="Genomic_DNA"/>
</dbReference>
<evidence type="ECO:0000256" key="1">
    <source>
        <dbReference type="SAM" id="MobiDB-lite"/>
    </source>
</evidence>
<evidence type="ECO:0000313" key="2">
    <source>
        <dbReference type="EMBL" id="EES53454.1"/>
    </source>
</evidence>
<feature type="region of interest" description="Disordered" evidence="1">
    <location>
        <begin position="231"/>
        <end position="256"/>
    </location>
</feature>
<protein>
    <recommendedName>
        <fullName evidence="4">Haemolysin activator HlyB C-terminal domain-containing protein</fullName>
    </recommendedName>
</protein>
<reference evidence="2 3" key="1">
    <citation type="journal article" date="2009" name="Appl. Environ. Microbiol.">
        <title>Community genomic and proteomic analyses of chemoautotrophic iron-oxidizing "Leptospirillum rubarum" (Group II) and "Leptospirillum ferrodiazotrophum" (Group III) bacteria in acid mine drainage biofilms.</title>
        <authorList>
            <person name="Goltsman D.S."/>
            <person name="Denef V.J."/>
            <person name="Singer S.W."/>
            <person name="VerBerkmoes N.C."/>
            <person name="Lefsrud M."/>
            <person name="Mueller R.S."/>
            <person name="Dick G.J."/>
            <person name="Sun C.L."/>
            <person name="Wheeler K.E."/>
            <person name="Zemla A."/>
            <person name="Baker B.J."/>
            <person name="Hauser L."/>
            <person name="Land M."/>
            <person name="Shah M.B."/>
            <person name="Thelen M.P."/>
            <person name="Hettich R.L."/>
            <person name="Banfield J.F."/>
        </authorList>
    </citation>
    <scope>NUCLEOTIDE SEQUENCE [LARGE SCALE GENOMIC DNA]</scope>
</reference>
<proteinExistence type="predicted"/>
<dbReference type="AlphaFoldDB" id="C6HV80"/>
<dbReference type="Proteomes" id="UP000009374">
    <property type="component" value="Unassembled WGS sequence"/>
</dbReference>
<evidence type="ECO:0000313" key="3">
    <source>
        <dbReference type="Proteomes" id="UP000009374"/>
    </source>
</evidence>
<name>C6HV80_9BACT</name>